<dbReference type="Gene3D" id="1.10.1540.10">
    <property type="entry name" value="BEACH domain"/>
    <property type="match status" value="1"/>
</dbReference>
<dbReference type="Gene3D" id="2.30.29.30">
    <property type="entry name" value="Pleckstrin-homology domain (PH domain)/Phosphotyrosine-binding domain (PTB)"/>
    <property type="match status" value="1"/>
</dbReference>
<reference evidence="4 5" key="1">
    <citation type="journal article" date="2013" name="BMC Genomics">
        <title>The miniature genome of a carnivorous plant Genlisea aurea contains a low number of genes and short non-coding sequences.</title>
        <authorList>
            <person name="Leushkin E.V."/>
            <person name="Sutormin R.A."/>
            <person name="Nabieva E.R."/>
            <person name="Penin A.A."/>
            <person name="Kondrashov A.S."/>
            <person name="Logacheva M.D."/>
        </authorList>
    </citation>
    <scope>NUCLEOTIDE SEQUENCE [LARGE SCALE GENOMIC DNA]</scope>
</reference>
<dbReference type="SMART" id="SM01026">
    <property type="entry name" value="Beach"/>
    <property type="match status" value="1"/>
</dbReference>
<dbReference type="Proteomes" id="UP000015453">
    <property type="component" value="Unassembled WGS sequence"/>
</dbReference>
<gene>
    <name evidence="4" type="ORF">M569_06109</name>
</gene>
<feature type="domain" description="BEACH-type PH" evidence="3">
    <location>
        <begin position="2212"/>
        <end position="2375"/>
    </location>
</feature>
<evidence type="ECO:0000313" key="4">
    <source>
        <dbReference type="EMBL" id="EPS68659.1"/>
    </source>
</evidence>
<comment type="caution">
    <text evidence="4">The sequence shown here is derived from an EMBL/GenBank/DDBJ whole genome shotgun (WGS) entry which is preliminary data.</text>
</comment>
<evidence type="ECO:0000259" key="2">
    <source>
        <dbReference type="PROSITE" id="PS50197"/>
    </source>
</evidence>
<evidence type="ECO:0000256" key="1">
    <source>
        <dbReference type="SAM" id="MobiDB-lite"/>
    </source>
</evidence>
<dbReference type="Pfam" id="PF20425">
    <property type="entry name" value="Neurobeachin"/>
    <property type="match status" value="1"/>
</dbReference>
<dbReference type="CDD" id="cd06071">
    <property type="entry name" value="Beach"/>
    <property type="match status" value="1"/>
</dbReference>
<dbReference type="EMBL" id="AUSU01002505">
    <property type="protein sequence ID" value="EPS68659.1"/>
    <property type="molecule type" value="Genomic_DNA"/>
</dbReference>
<dbReference type="InterPro" id="IPR050865">
    <property type="entry name" value="BEACH_Domain"/>
</dbReference>
<dbReference type="InterPro" id="IPR046852">
    <property type="entry name" value="Neurobeachin_a-sol"/>
</dbReference>
<keyword evidence="5" id="KW-1185">Reference proteome</keyword>
<dbReference type="InterPro" id="IPR023362">
    <property type="entry name" value="PH-BEACH_dom"/>
</dbReference>
<protein>
    <recommendedName>
        <fullName evidence="6">DUF4704 domain-containing protein</fullName>
    </recommendedName>
</protein>
<feature type="compositionally biased region" description="Basic and acidic residues" evidence="1">
    <location>
        <begin position="2175"/>
        <end position="2203"/>
    </location>
</feature>
<dbReference type="InterPro" id="IPR036372">
    <property type="entry name" value="BEACH_dom_sf"/>
</dbReference>
<accession>S8CNA3</accession>
<dbReference type="PANTHER" id="PTHR13743">
    <property type="entry name" value="BEIGE/BEACH-RELATED"/>
    <property type="match status" value="1"/>
</dbReference>
<dbReference type="SUPFAM" id="SSF50729">
    <property type="entry name" value="PH domain-like"/>
    <property type="match status" value="1"/>
</dbReference>
<evidence type="ECO:0000313" key="5">
    <source>
        <dbReference type="Proteomes" id="UP000015453"/>
    </source>
</evidence>
<dbReference type="PANTHER" id="PTHR13743:SF112">
    <property type="entry name" value="BEACH DOMAIN-CONTAINING PROTEIN"/>
    <property type="match status" value="1"/>
</dbReference>
<name>S8CNA3_9LAMI</name>
<dbReference type="Pfam" id="PF15787">
    <property type="entry name" value="DUF4704"/>
    <property type="match status" value="1"/>
</dbReference>
<evidence type="ECO:0008006" key="6">
    <source>
        <dbReference type="Google" id="ProtNLM"/>
    </source>
</evidence>
<evidence type="ECO:0000259" key="3">
    <source>
        <dbReference type="PROSITE" id="PS51783"/>
    </source>
</evidence>
<feature type="domain" description="BEACH" evidence="2">
    <location>
        <begin position="2398"/>
        <end position="2596"/>
    </location>
</feature>
<dbReference type="OrthoDB" id="26681at2759"/>
<dbReference type="InterPro" id="IPR000409">
    <property type="entry name" value="BEACH_dom"/>
</dbReference>
<dbReference type="InterPro" id="IPR031570">
    <property type="entry name" value="NBEA/BDCP_DUF4704"/>
</dbReference>
<feature type="non-terminal residue" evidence="4">
    <location>
        <position position="2596"/>
    </location>
</feature>
<dbReference type="PROSITE" id="PS50197">
    <property type="entry name" value="BEACH"/>
    <property type="match status" value="1"/>
</dbReference>
<dbReference type="Pfam" id="PF14844">
    <property type="entry name" value="PH_BEACH"/>
    <property type="match status" value="1"/>
</dbReference>
<dbReference type="SUPFAM" id="SSF81837">
    <property type="entry name" value="BEACH domain"/>
    <property type="match status" value="1"/>
</dbReference>
<dbReference type="PROSITE" id="PS51783">
    <property type="entry name" value="PH_BEACH"/>
    <property type="match status" value="1"/>
</dbReference>
<dbReference type="InterPro" id="IPR011993">
    <property type="entry name" value="PH-like_dom_sf"/>
</dbReference>
<organism evidence="4 5">
    <name type="scientific">Genlisea aurea</name>
    <dbReference type="NCBI Taxonomy" id="192259"/>
    <lineage>
        <taxon>Eukaryota</taxon>
        <taxon>Viridiplantae</taxon>
        <taxon>Streptophyta</taxon>
        <taxon>Embryophyta</taxon>
        <taxon>Tracheophyta</taxon>
        <taxon>Spermatophyta</taxon>
        <taxon>Magnoliopsida</taxon>
        <taxon>eudicotyledons</taxon>
        <taxon>Gunneridae</taxon>
        <taxon>Pentapetalae</taxon>
        <taxon>asterids</taxon>
        <taxon>lamiids</taxon>
        <taxon>Lamiales</taxon>
        <taxon>Lentibulariaceae</taxon>
        <taxon>Genlisea</taxon>
    </lineage>
</organism>
<proteinExistence type="predicted"/>
<feature type="region of interest" description="Disordered" evidence="1">
    <location>
        <begin position="2165"/>
        <end position="2203"/>
    </location>
</feature>
<sequence length="2596" mass="293041">MNIVKGVADLIWRSSSGQTGELYSVSASGRFPLPKALLGIFLKQFLITFLEWKPLNLIQTPGEEYAVSSVGHMQNVDDVVVGCSFGHPADVILAFIDEMCLLTKLLTNSQLDCTSNLSISSESLMTLDALTIVTLSAHNCQIIGHHSAVQKITTLMKAAAVLLKTITNSIPLERSQSNYLVQNAITLQKILVFVVLIICNFVDVLSSIEKDAESSEVKTSGINSRASAIQPPNSVATLSWHQVAIVSVMEAGGLNWLVEILRLLRRLILKEQWIEMPLQHVTLRTLQSVLTDNFRGQNHFRSIGGLEVLLDGLGVRPFYSLVVNEPFGATESYGNFSNLQFLCENGRVQKFANTFCSLVFIIQDCMVFKSSSGGDNLTPSPFSQSFVQHWKNYVTRMSSALCHFILEAEEIEIHSIQSNSSAKNPILVSPAYAELLLKWFTKVVLAVFPCIRACSNQNGILRHMRFFAFTLQQYVLFAFKKVLQSLPSLIDVFRAEGLWDFIISENFLYFGPSSSEYSLENIGIDVSSMDAEMYGVDSYSEQQADTSPVEKFQLEAISFLEYAATLSGSTHNLPECTVLLDALEQSACNPVLATALSKSLVHILQLSTEKTVSSFKALDAVHCFLKVACVQVQESNSVCSMNNATQTMENSSCQTIRSSYSSDLSKSREKCLKICLELFENYFSFSEDAKYSILRNTFCITCVFDLLWDESLRNVMLKYVIELMKVVPSSEDDKKGKLLLCSKYFETFTYLKEHLKDFVGPSIELLVGMRTMLLTDRVYYQSLFRECECFLHVISLLNGHMDVDSGGKLSLNVIQTLTCLLSANDSSKAAFRSLVGGGYQTFRSLLLDFYQWKPNEALLNSLLDMLVDGNFDLTWNCIIKNDDVILLYLSVLQKSNDALLQYGLQLFHNMLRDSLSNRESCVRAGMLEFLLDWIATDDSNAVLLKISPLIEVVGGHSISGKDIRKMFAMLRGEGICLPEHSRSAILSSMLMMMNEKGPSAFFDLSGIDSGIVIKNALHMPVNKGFSFTCWLRVENFSRDGAMALFSFLTEYGKGCYAVIANGNLIYEIGPTYLFSDVISSEAVQCIYSLGPSYMYYFRDNDFFLNGVLDTKEAFAPKVIFGFNAQASNGRTLFNVSPNAVCVLEKDHSEAAVLPGTQLCSRRLLQQIIYCVGGISVFFPLFVLSDLSEINRGDQYKEKTLSPTMHGTFTNEAIKLIASVLDDNFANQQQMLLNSGFSILGFLLQSMPSNLISLDTLAALKHLFSVTVKSGLAEILLKDAVSYVFLNPRIWLHVVYTVQRELYMFLIQQFDNDPKLLKGLCRLDHLLDIIRQFYSDSIESSTARRKLSFLSLGKRSVLERPDVEEIRKIRLLLFSLAEMSLSEQITAPDIKALVAFCETCQDMACLEDILNMIFRLTCQKRLLSLFLEQVNIVGGVIIFVNLLERNFEPVRLLALQIISRLVVGSPADKKGSKFFSISIGRSKYLPEVFGSAGLDSQPIFSLMSDKIFAFPQTDELCAALFDALLGGASPKQVVLRKNNQFDRDKGGKSNVGLVLPQILPLIFRFLSCCEDISSRIKIMADIFDLIYSNPSNVNAFLDNGWNSWLAASVKLDILKNYNDKRQFSDGSEMNEKHFVINIYSFVLLHRILYVKGGWQDLEETVNFLLCQGELVGTSYQYQCFLRDLYEDVICKLTSLSDEDKFFVSLPSRDNMLYLLKLVDEMLLFDMGYCLPFPSRSPNFPQFMELVDCPELNVALFEAFQSEATEDMLGSGMDKHHSYIQSGKIPDDFWNIYDKLWVLIGKMNGKESSMVLSRSSSSAVPSLTQRARGLVESLNIPAAEMAAAVSGGISSALVGKSSKNIDRAMQLRGEGCSRFVNRLLIFYLCRSSLERASECVQQVVPVLPFLLAVDDEQSKSRLQFFIWALLVVRSQYGVLDGGARFHVISNLIRETINCGKAMLVTSNTGSDNLPEFLSNSKQWSTVFNFIQKDKLFTAAVDEMKYIKSIKDDRILQLCELGSKMEESITIDSNLKKALVERIQISVCSILTSDDSRRYSFQLFVDEDQQIIAEKCIHTLRLLADERGPWSANPFPNSIASHWKLDKTEDAWRRRLKLRRNYHFDVTLCLPSSLVPGNAVLSATDSKNGLGPLPFEMIRQFSLKGIQKIVEDNPQESIDSEDQQKDSEIEKSEHSEVKAERTGQDFTQDKENLHLEKDSENTEVLMIIPCVLVTPKRKLAGCMEIMKEYLRFCGEYLVEGTGSSFSLRTYYSSGDSDFSKLEGLVRPQRQVLLKWRMHQRLDSRRLDMNEATISDNSDKEQKLKRCIKRHRCWNMSKIKAVHWTRYLLRYTAIEIFFSDSGAPAFFNFSSQKVAKTVGSLIVATRNEYINLKRLKYRTGSISFVDRRLAQEMAETARESWRRREITNFEYLMILNTLSGRSYSDITQYPVFPWVLADYLSESLDLNKSSTFRDLSKPVGALDPKRFEVFEDRYNNFVDPDIPSFYYGSHYSSMGIVLFYLLRLEPFTALHRSLQGGKFDHADRLFQSIEGTFKNCLSNTSDVKELIPEFFYMPEFLRNSNSYHFGIKQDGEPLGDVCLPPWAQ</sequence>
<dbReference type="Pfam" id="PF02138">
    <property type="entry name" value="Beach"/>
    <property type="match status" value="1"/>
</dbReference>